<sequence length="70" mass="7458">MSKEEKNTSGTFMQVAKAVLAAFMGIRKQSDLENDAANLKPAQVIIGGLIGATLFVISILVLVKIIVNLN</sequence>
<evidence type="ECO:0000256" key="1">
    <source>
        <dbReference type="SAM" id="Phobius"/>
    </source>
</evidence>
<reference evidence="2 3" key="1">
    <citation type="submission" date="2016-10" db="EMBL/GenBank/DDBJ databases">
        <authorList>
            <person name="de Groot N.N."/>
        </authorList>
    </citation>
    <scope>NUCLEOTIDE SEQUENCE [LARGE SCALE GENOMIC DNA]</scope>
    <source>
        <strain evidence="2 3">Nm22</strain>
    </source>
</reference>
<proteinExistence type="predicted"/>
<dbReference type="Proteomes" id="UP000199459">
    <property type="component" value="Unassembled WGS sequence"/>
</dbReference>
<keyword evidence="1" id="KW-0812">Transmembrane</keyword>
<name>A0A1H8ADV8_9PROT</name>
<organism evidence="2 3">
    <name type="scientific">Nitrosomonas marina</name>
    <dbReference type="NCBI Taxonomy" id="917"/>
    <lineage>
        <taxon>Bacteria</taxon>
        <taxon>Pseudomonadati</taxon>
        <taxon>Pseudomonadota</taxon>
        <taxon>Betaproteobacteria</taxon>
        <taxon>Nitrosomonadales</taxon>
        <taxon>Nitrosomonadaceae</taxon>
        <taxon>Nitrosomonas</taxon>
    </lineage>
</organism>
<evidence type="ECO:0000313" key="2">
    <source>
        <dbReference type="EMBL" id="SEM68771.1"/>
    </source>
</evidence>
<dbReference type="EMBL" id="FOCP01000001">
    <property type="protein sequence ID" value="SEM68771.1"/>
    <property type="molecule type" value="Genomic_DNA"/>
</dbReference>
<keyword evidence="1" id="KW-0472">Membrane</keyword>
<feature type="transmembrane region" description="Helical" evidence="1">
    <location>
        <begin position="44"/>
        <end position="67"/>
    </location>
</feature>
<dbReference type="Pfam" id="PF11174">
    <property type="entry name" value="DUF2970"/>
    <property type="match status" value="1"/>
</dbReference>
<dbReference type="AlphaFoldDB" id="A0A1H8ADV8"/>
<accession>A0A1H8ADV8</accession>
<evidence type="ECO:0008006" key="4">
    <source>
        <dbReference type="Google" id="ProtNLM"/>
    </source>
</evidence>
<dbReference type="STRING" id="917.SAMN05216326_11273"/>
<dbReference type="RefSeq" id="WP_090626944.1">
    <property type="nucleotide sequence ID" value="NZ_FOCP01000001.1"/>
</dbReference>
<evidence type="ECO:0000313" key="3">
    <source>
        <dbReference type="Proteomes" id="UP000199459"/>
    </source>
</evidence>
<dbReference type="OrthoDB" id="8657357at2"/>
<protein>
    <recommendedName>
        <fullName evidence="4">DUF2970 domain-containing protein</fullName>
    </recommendedName>
</protein>
<keyword evidence="1" id="KW-1133">Transmembrane helix</keyword>
<gene>
    <name evidence="2" type="ORF">SAMN05216325_10194</name>
</gene>
<dbReference type="InterPro" id="IPR021344">
    <property type="entry name" value="DUF2970"/>
</dbReference>